<organism evidence="4 5">
    <name type="scientific">Rhizomicrobium palustre</name>
    <dbReference type="NCBI Taxonomy" id="189966"/>
    <lineage>
        <taxon>Bacteria</taxon>
        <taxon>Pseudomonadati</taxon>
        <taxon>Pseudomonadota</taxon>
        <taxon>Alphaproteobacteria</taxon>
        <taxon>Micropepsales</taxon>
        <taxon>Micropepsaceae</taxon>
        <taxon>Rhizomicrobium</taxon>
    </lineage>
</organism>
<dbReference type="PRINTS" id="PR00084">
    <property type="entry name" value="MTLDHDRGNASE"/>
</dbReference>
<evidence type="ECO:0000313" key="4">
    <source>
        <dbReference type="EMBL" id="NIK88446.1"/>
    </source>
</evidence>
<keyword evidence="1 4" id="KW-0560">Oxidoreductase</keyword>
<feature type="domain" description="Mannitol dehydrogenase C-terminal" evidence="3">
    <location>
        <begin position="287"/>
        <end position="476"/>
    </location>
</feature>
<dbReference type="InterPro" id="IPR013118">
    <property type="entry name" value="Mannitol_DH_C"/>
</dbReference>
<dbReference type="InterPro" id="IPR036291">
    <property type="entry name" value="NAD(P)-bd_dom_sf"/>
</dbReference>
<evidence type="ECO:0000259" key="3">
    <source>
        <dbReference type="Pfam" id="PF08125"/>
    </source>
</evidence>
<dbReference type="InterPro" id="IPR013131">
    <property type="entry name" value="Mannitol_DH_N"/>
</dbReference>
<dbReference type="InterPro" id="IPR050988">
    <property type="entry name" value="Mannitol_DH/Oxidoreductase"/>
</dbReference>
<sequence length="483" mass="52214">MTEKTAPRLSAKTLHLAKQGVVLPTYDRAKTSIGIVHFGPGAFHRGHQACYFDSLLASDPRWAISGAELMPNGLAEAAVEQDHLYVVAQLDAQLRYRVVGSHTEYLKAHGQTEAIFARLMDPRVKLATMTVTEKGYYLGGDGKLDLSNPAIKADLENPHAPKTVIGWVTEGLARRKAAKMVPFVPVSCDNMVMNGHKLHAAVLAFAEARGDKDLLAWITDNVRFPSTMVDSITPAATDELKARIEAETGLRDEAPVQREAFLQWVVEDMLGEDAPDLASVGVLMVKDVAAYEFAKLRLLNGAHSTLAYAGLMRGRESVGEAMADGKLSHAVERMMREDMVPTLHPAPGLDFSSYITDLLNRFRNPALTHKLIQIASDGSLKLPIRILGPVEDALAAGRPITRFMISLAAWMRFVGRQAKAGVVLADPIAAKLAAVGASLTGNPATDVAAFLALSEVFPAKLAGNEQFKSALTKAYADFEALLD</sequence>
<dbReference type="EMBL" id="JAASRM010000001">
    <property type="protein sequence ID" value="NIK88446.1"/>
    <property type="molecule type" value="Genomic_DNA"/>
</dbReference>
<dbReference type="SUPFAM" id="SSF51735">
    <property type="entry name" value="NAD(P)-binding Rossmann-fold domains"/>
    <property type="match status" value="1"/>
</dbReference>
<reference evidence="4 5" key="1">
    <citation type="submission" date="2020-03" db="EMBL/GenBank/DDBJ databases">
        <title>Genomic Encyclopedia of Type Strains, Phase IV (KMG-IV): sequencing the most valuable type-strain genomes for metagenomic binning, comparative biology and taxonomic classification.</title>
        <authorList>
            <person name="Goeker M."/>
        </authorList>
    </citation>
    <scope>NUCLEOTIDE SEQUENCE [LARGE SCALE GENOMIC DNA]</scope>
    <source>
        <strain evidence="4 5">DSM 19867</strain>
    </source>
</reference>
<dbReference type="Pfam" id="PF08125">
    <property type="entry name" value="Mannitol_dh_C"/>
    <property type="match status" value="1"/>
</dbReference>
<dbReference type="Gene3D" id="1.10.1040.10">
    <property type="entry name" value="N-(1-d-carboxylethyl)-l-norvaline Dehydrogenase, domain 2"/>
    <property type="match status" value="1"/>
</dbReference>
<feature type="domain" description="Mannitol dehydrogenase N-terminal" evidence="2">
    <location>
        <begin position="34"/>
        <end position="270"/>
    </location>
</feature>
<dbReference type="EC" id="1.1.1.57" evidence="4"/>
<comment type="caution">
    <text evidence="4">The sequence shown here is derived from an EMBL/GenBank/DDBJ whole genome shotgun (WGS) entry which is preliminary data.</text>
</comment>
<dbReference type="SUPFAM" id="SSF48179">
    <property type="entry name" value="6-phosphogluconate dehydrogenase C-terminal domain-like"/>
    <property type="match status" value="1"/>
</dbReference>
<dbReference type="PANTHER" id="PTHR43362">
    <property type="entry name" value="MANNITOL DEHYDROGENASE DSF1-RELATED"/>
    <property type="match status" value="1"/>
</dbReference>
<dbReference type="InterPro" id="IPR013328">
    <property type="entry name" value="6PGD_dom2"/>
</dbReference>
<dbReference type="PANTHER" id="PTHR43362:SF1">
    <property type="entry name" value="MANNITOL DEHYDROGENASE 2-RELATED"/>
    <property type="match status" value="1"/>
</dbReference>
<keyword evidence="5" id="KW-1185">Reference proteome</keyword>
<dbReference type="Gene3D" id="3.40.50.720">
    <property type="entry name" value="NAD(P)-binding Rossmann-like Domain"/>
    <property type="match status" value="1"/>
</dbReference>
<proteinExistence type="predicted"/>
<evidence type="ECO:0000256" key="1">
    <source>
        <dbReference type="ARBA" id="ARBA00023002"/>
    </source>
</evidence>
<evidence type="ECO:0000313" key="5">
    <source>
        <dbReference type="Proteomes" id="UP000570514"/>
    </source>
</evidence>
<dbReference type="AlphaFoldDB" id="A0A846MYF4"/>
<dbReference type="Pfam" id="PF01232">
    <property type="entry name" value="Mannitol_dh"/>
    <property type="match status" value="1"/>
</dbReference>
<dbReference type="RefSeq" id="WP_167082622.1">
    <property type="nucleotide sequence ID" value="NZ_BAAADC010000001.1"/>
</dbReference>
<dbReference type="Proteomes" id="UP000570514">
    <property type="component" value="Unassembled WGS sequence"/>
</dbReference>
<dbReference type="InterPro" id="IPR008927">
    <property type="entry name" value="6-PGluconate_DH-like_C_sf"/>
</dbReference>
<dbReference type="InterPro" id="IPR000669">
    <property type="entry name" value="Mannitol_DH"/>
</dbReference>
<name>A0A846MYF4_9PROT</name>
<dbReference type="GO" id="GO:0008866">
    <property type="term" value="F:fructuronate reductase activity"/>
    <property type="evidence" value="ECO:0007669"/>
    <property type="project" value="UniProtKB-EC"/>
</dbReference>
<evidence type="ECO:0000259" key="2">
    <source>
        <dbReference type="Pfam" id="PF01232"/>
    </source>
</evidence>
<accession>A0A846MYF4</accession>
<protein>
    <submittedName>
        <fullName evidence="4">Fructuronate reductase</fullName>
        <ecNumber evidence="4">1.1.1.57</ecNumber>
    </submittedName>
</protein>
<gene>
    <name evidence="4" type="ORF">FHS83_001764</name>
</gene>